<dbReference type="Proteomes" id="UP001612812">
    <property type="component" value="Unassembled WGS sequence"/>
</dbReference>
<comment type="caution">
    <text evidence="3">The sequence shown here is derived from an EMBL/GenBank/DDBJ whole genome shotgun (WGS) entry which is preliminary data.</text>
</comment>
<dbReference type="RefSeq" id="WP_396771624.1">
    <property type="nucleotide sequence ID" value="NZ_JBITLA010000019.1"/>
</dbReference>
<dbReference type="InterPro" id="IPR011050">
    <property type="entry name" value="Pectin_lyase_fold/virulence"/>
</dbReference>
<evidence type="ECO:0000256" key="2">
    <source>
        <dbReference type="SAM" id="Phobius"/>
    </source>
</evidence>
<gene>
    <name evidence="3" type="ORF">ACIBP4_20165</name>
</gene>
<dbReference type="PANTHER" id="PTHR11319">
    <property type="entry name" value="G PROTEIN-COUPLED RECEPTOR-RELATED"/>
    <property type="match status" value="1"/>
</dbReference>
<dbReference type="SUPFAM" id="SSF51126">
    <property type="entry name" value="Pectin lyase-like"/>
    <property type="match status" value="1"/>
</dbReference>
<feature type="compositionally biased region" description="Basic and acidic residues" evidence="1">
    <location>
        <begin position="82"/>
        <end position="117"/>
    </location>
</feature>
<dbReference type="PANTHER" id="PTHR11319:SF35">
    <property type="entry name" value="OUTER MEMBRANE PROTEIN PMPC-RELATED"/>
    <property type="match status" value="1"/>
</dbReference>
<dbReference type="EMBL" id="JBITLE010000007">
    <property type="protein sequence ID" value="MFI7264604.1"/>
    <property type="molecule type" value="Genomic_DNA"/>
</dbReference>
<keyword evidence="2" id="KW-0812">Transmembrane</keyword>
<feature type="region of interest" description="Disordered" evidence="1">
    <location>
        <begin position="214"/>
        <end position="275"/>
    </location>
</feature>
<feature type="transmembrane region" description="Helical" evidence="2">
    <location>
        <begin position="24"/>
        <end position="45"/>
    </location>
</feature>
<organism evidence="3 4">
    <name type="scientific">Micromonospora maritima</name>
    <dbReference type="NCBI Taxonomy" id="986711"/>
    <lineage>
        <taxon>Bacteria</taxon>
        <taxon>Bacillati</taxon>
        <taxon>Actinomycetota</taxon>
        <taxon>Actinomycetes</taxon>
        <taxon>Micromonosporales</taxon>
        <taxon>Micromonosporaceae</taxon>
        <taxon>Micromonospora</taxon>
    </lineage>
</organism>
<dbReference type="InterPro" id="IPR006626">
    <property type="entry name" value="PbH1"/>
</dbReference>
<evidence type="ECO:0008006" key="5">
    <source>
        <dbReference type="Google" id="ProtNLM"/>
    </source>
</evidence>
<feature type="compositionally biased region" description="Gly residues" evidence="1">
    <location>
        <begin position="404"/>
        <end position="416"/>
    </location>
</feature>
<protein>
    <recommendedName>
        <fullName evidence="5">Polymorphic outer membrane protein repeat-containing protein</fullName>
    </recommendedName>
</protein>
<keyword evidence="2" id="KW-0472">Membrane</keyword>
<sequence>MSNYLRNNNDATRETVSPLRRRRLWLATGVVGLTGAVSLAGVAYATTGVTGPHRLADVKWSTAQQLSDDAHGDDEGGYGEDEYGRDGHGKDGKDRGQEGRDKGEWGEWGDKDDHGKVRDVPCDDDALVDALDLANRDHGGTLKLAENCTYEVDVKDRKFGAGLPEIKQDVTIKGNGSTIKRDAEDTFRIFRVVDGGALTLKDLTVKGGNANEFKYGGGQGPAPANGAPTNGAPTNGAPTNGAPTNGAPTNGAPTNGAPANGAALTPAQPAAPAQPAVAGAQAATAAQSATAPAQAAPMAAAAPVVAAAPVADAPGADAPDGYEKRGEGDGGALLVERGGKAHLSEVKLTHNNAEGNGGAIANYGRVWVQDSKVYDNHAQGDGGGIFNQGVLKVEESHVDDNTAGGNGGGIANGNGLPGKHDGHDAEASDLKGYDPKGKHDKAGTVEIIGSDHGKDGVKSTLSHNRAGKNGGGLFSSGGTVTVSFTAITDNTACENGGGVYAENTDLDLDKVHIAKNHADGNGGGVVVTGGKHWGYPNNKDEASATIADSVIVDNTANRFGGGIFNGEWLVKIEDGFLTREHDKDDNATLTIRDTLVKGNTALNGGGIFNNKATITLTKTHVTKNTATDSSKLHRVAGGVLNNEGRVKLDDKSLISNNDPTNCANTVKDCFN</sequence>
<reference evidence="3 4" key="1">
    <citation type="submission" date="2024-10" db="EMBL/GenBank/DDBJ databases">
        <title>The Natural Products Discovery Center: Release of the First 8490 Sequenced Strains for Exploring Actinobacteria Biosynthetic Diversity.</title>
        <authorList>
            <person name="Kalkreuter E."/>
            <person name="Kautsar S.A."/>
            <person name="Yang D."/>
            <person name="Bader C.D."/>
            <person name="Teijaro C.N."/>
            <person name="Fluegel L."/>
            <person name="Davis C.M."/>
            <person name="Simpson J.R."/>
            <person name="Lauterbach L."/>
            <person name="Steele A.D."/>
            <person name="Gui C."/>
            <person name="Meng S."/>
            <person name="Li G."/>
            <person name="Viehrig K."/>
            <person name="Ye F."/>
            <person name="Su P."/>
            <person name="Kiefer A.F."/>
            <person name="Nichols A."/>
            <person name="Cepeda A.J."/>
            <person name="Yan W."/>
            <person name="Fan B."/>
            <person name="Jiang Y."/>
            <person name="Adhikari A."/>
            <person name="Zheng C.-J."/>
            <person name="Schuster L."/>
            <person name="Cowan T.M."/>
            <person name="Smanski M.J."/>
            <person name="Chevrette M.G."/>
            <person name="De Carvalho L.P.S."/>
            <person name="Shen B."/>
        </authorList>
    </citation>
    <scope>NUCLEOTIDE SEQUENCE [LARGE SCALE GENOMIC DNA]</scope>
    <source>
        <strain evidence="3 4">NPDC049845</strain>
    </source>
</reference>
<evidence type="ECO:0000313" key="3">
    <source>
        <dbReference type="EMBL" id="MFI7264604.1"/>
    </source>
</evidence>
<proteinExistence type="predicted"/>
<feature type="region of interest" description="Disordered" evidence="1">
    <location>
        <begin position="64"/>
        <end position="117"/>
    </location>
</feature>
<accession>A0ABW7ZP30</accession>
<evidence type="ECO:0000313" key="4">
    <source>
        <dbReference type="Proteomes" id="UP001612812"/>
    </source>
</evidence>
<feature type="region of interest" description="Disordered" evidence="1">
    <location>
        <begin position="399"/>
        <end position="441"/>
    </location>
</feature>
<keyword evidence="2" id="KW-1133">Transmembrane helix</keyword>
<feature type="compositionally biased region" description="Basic and acidic residues" evidence="1">
    <location>
        <begin position="418"/>
        <end position="441"/>
    </location>
</feature>
<name>A0ABW7ZP30_9ACTN</name>
<dbReference type="SMART" id="SM00710">
    <property type="entry name" value="PbH1"/>
    <property type="match status" value="6"/>
</dbReference>
<keyword evidence="4" id="KW-1185">Reference proteome</keyword>
<evidence type="ECO:0000256" key="1">
    <source>
        <dbReference type="SAM" id="MobiDB-lite"/>
    </source>
</evidence>
<feature type="compositionally biased region" description="Low complexity" evidence="1">
    <location>
        <begin position="221"/>
        <end position="275"/>
    </location>
</feature>